<feature type="binding site" evidence="13">
    <location>
        <position position="284"/>
    </location>
    <ligand>
        <name>substrate</name>
    </ligand>
</feature>
<dbReference type="PROSITE" id="PS00600">
    <property type="entry name" value="AA_TRANSFER_CLASS_3"/>
    <property type="match status" value="1"/>
</dbReference>
<feature type="binding site" evidence="13">
    <location>
        <position position="56"/>
    </location>
    <ligand>
        <name>substrate</name>
    </ligand>
</feature>
<dbReference type="AlphaFoldDB" id="A0A558DC43"/>
<keyword evidence="7 13" id="KW-0808">Transferase</keyword>
<dbReference type="PANTHER" id="PTHR42684">
    <property type="entry name" value="ADENOSYLMETHIONINE-8-AMINO-7-OXONONANOATE AMINOTRANSFERASE"/>
    <property type="match status" value="1"/>
</dbReference>
<evidence type="ECO:0000256" key="4">
    <source>
        <dbReference type="ARBA" id="ARBA00011738"/>
    </source>
</evidence>
<evidence type="ECO:0000256" key="13">
    <source>
        <dbReference type="HAMAP-Rule" id="MF_00834"/>
    </source>
</evidence>
<evidence type="ECO:0000256" key="8">
    <source>
        <dbReference type="ARBA" id="ARBA00022691"/>
    </source>
</evidence>
<evidence type="ECO:0000256" key="12">
    <source>
        <dbReference type="ARBA" id="ARBA00060970"/>
    </source>
</evidence>
<keyword evidence="10 13" id="KW-0663">Pyridoxal phosphate</keyword>
<organism evidence="14 15">
    <name type="scientific">Sedimenticola thiotaurini</name>
    <dbReference type="NCBI Taxonomy" id="1543721"/>
    <lineage>
        <taxon>Bacteria</taxon>
        <taxon>Pseudomonadati</taxon>
        <taxon>Pseudomonadota</taxon>
        <taxon>Gammaproteobacteria</taxon>
        <taxon>Chromatiales</taxon>
        <taxon>Sedimenticolaceae</taxon>
        <taxon>Sedimenticola</taxon>
    </lineage>
</organism>
<protein>
    <recommendedName>
        <fullName evidence="13">Adenosylmethionine-8-amino-7-oxononanoate aminotransferase</fullName>
        <ecNumber evidence="13">2.6.1.62</ecNumber>
    </recommendedName>
    <alternativeName>
        <fullName evidence="13">7,8-diamino-pelargonic acid aminotransferase</fullName>
        <shortName evidence="13">DAPA AT</shortName>
        <shortName evidence="13">DAPA aminotransferase</shortName>
    </alternativeName>
    <alternativeName>
        <fullName evidence="13">7,8-diaminononanoate synthase</fullName>
        <shortName evidence="13">DANS</shortName>
    </alternativeName>
    <alternativeName>
        <fullName evidence="13">Diaminopelargonic acid synthase</fullName>
    </alternativeName>
</protein>
<dbReference type="InterPro" id="IPR005814">
    <property type="entry name" value="Aminotrans_3"/>
</dbReference>
<keyword evidence="8 13" id="KW-0949">S-adenosyl-L-methionine</keyword>
<dbReference type="SUPFAM" id="SSF53383">
    <property type="entry name" value="PLP-dependent transferases"/>
    <property type="match status" value="1"/>
</dbReference>
<feature type="binding site" evidence="13">
    <location>
        <begin position="116"/>
        <end position="117"/>
    </location>
    <ligand>
        <name>pyridoxal 5'-phosphate</name>
        <dbReference type="ChEBI" id="CHEBI:597326"/>
    </ligand>
</feature>
<evidence type="ECO:0000256" key="9">
    <source>
        <dbReference type="ARBA" id="ARBA00022756"/>
    </source>
</evidence>
<dbReference type="Pfam" id="PF00202">
    <property type="entry name" value="Aminotran_3"/>
    <property type="match status" value="1"/>
</dbReference>
<comment type="pathway">
    <text evidence="3 13">Cofactor biosynthesis; biotin biosynthesis; 7,8-diaminononanoate from 8-amino-7-oxononanoate (SAM route): step 1/1.</text>
</comment>
<comment type="function">
    <text evidence="13">Catalyzes the transfer of the alpha-amino group from S-adenosyl-L-methionine (SAM) to 7-keto-8-aminopelargonic acid (KAPA) to form 7,8-diaminopelargonic acid (DAPA). It is the only aminotransferase known to utilize SAM as an amino donor.</text>
</comment>
<comment type="cofactor">
    <cofactor evidence="1 13">
        <name>pyridoxal 5'-phosphate</name>
        <dbReference type="ChEBI" id="CHEBI:597326"/>
    </cofactor>
</comment>
<dbReference type="NCBIfam" id="NF005443">
    <property type="entry name" value="PRK07030.1"/>
    <property type="match status" value="1"/>
</dbReference>
<dbReference type="HAMAP" id="MF_00834">
    <property type="entry name" value="BioA"/>
    <property type="match status" value="1"/>
</dbReference>
<comment type="similarity">
    <text evidence="12 13">Belongs to the class-III pyridoxal-phosphate-dependent aminotransferase family. BioA subfamily.</text>
</comment>
<proteinExistence type="inferred from homology"/>
<dbReference type="InterPro" id="IPR015424">
    <property type="entry name" value="PyrdxlP-dep_Trfase"/>
</dbReference>
<reference evidence="14 15" key="1">
    <citation type="submission" date="2019-07" db="EMBL/GenBank/DDBJ databases">
        <title>The pathways for chlorine oxyanion respiration interact through the shared metabolite chlorate.</title>
        <authorList>
            <person name="Barnum T.P."/>
            <person name="Cheng Y."/>
            <person name="Hill K.A."/>
            <person name="Lucas L.N."/>
            <person name="Carlson H.K."/>
            <person name="Coates J.D."/>
        </authorList>
    </citation>
    <scope>NUCLEOTIDE SEQUENCE [LARGE SCALE GENOMIC DNA]</scope>
    <source>
        <strain evidence="14">BK-3</strain>
    </source>
</reference>
<dbReference type="FunFam" id="3.40.640.10:FF:000078">
    <property type="entry name" value="Adenosylmethionine-8-amino-7-oxononanoate aminotransferase"/>
    <property type="match status" value="1"/>
</dbReference>
<feature type="binding site" evidence="13">
    <location>
        <position position="149"/>
    </location>
    <ligand>
        <name>substrate</name>
    </ligand>
</feature>
<dbReference type="GO" id="GO:0030170">
    <property type="term" value="F:pyridoxal phosphate binding"/>
    <property type="evidence" value="ECO:0007669"/>
    <property type="project" value="UniProtKB-UniRule"/>
</dbReference>
<dbReference type="GO" id="GO:0005737">
    <property type="term" value="C:cytoplasm"/>
    <property type="evidence" value="ECO:0007669"/>
    <property type="project" value="UniProtKB-SubCell"/>
</dbReference>
<comment type="catalytic activity">
    <reaction evidence="11 13">
        <text>(8S)-8-amino-7-oxononanoate + S-adenosyl-L-methionine = S-adenosyl-4-methylsulfanyl-2-oxobutanoate + (7R,8S)-7,8-diammoniononanoate</text>
        <dbReference type="Rhea" id="RHEA:16861"/>
        <dbReference type="ChEBI" id="CHEBI:16490"/>
        <dbReference type="ChEBI" id="CHEBI:59789"/>
        <dbReference type="ChEBI" id="CHEBI:149468"/>
        <dbReference type="ChEBI" id="CHEBI:149469"/>
        <dbReference type="EC" id="2.6.1.62"/>
    </reaction>
</comment>
<dbReference type="InterPro" id="IPR005815">
    <property type="entry name" value="BioA"/>
</dbReference>
<dbReference type="CDD" id="cd00610">
    <property type="entry name" value="OAT_like"/>
    <property type="match status" value="1"/>
</dbReference>
<evidence type="ECO:0000313" key="14">
    <source>
        <dbReference type="EMBL" id="TVT58580.1"/>
    </source>
</evidence>
<evidence type="ECO:0000256" key="7">
    <source>
        <dbReference type="ARBA" id="ARBA00022679"/>
    </source>
</evidence>
<evidence type="ECO:0000256" key="10">
    <source>
        <dbReference type="ARBA" id="ARBA00022898"/>
    </source>
</evidence>
<dbReference type="InterPro" id="IPR015422">
    <property type="entry name" value="PyrdxlP-dep_Trfase_small"/>
</dbReference>
<dbReference type="InterPro" id="IPR049704">
    <property type="entry name" value="Aminotrans_3_PPA_site"/>
</dbReference>
<dbReference type="Proteomes" id="UP000317355">
    <property type="component" value="Unassembled WGS sequence"/>
</dbReference>
<keyword evidence="6 13" id="KW-0032">Aminotransferase</keyword>
<evidence type="ECO:0000256" key="11">
    <source>
        <dbReference type="ARBA" id="ARBA00048449"/>
    </source>
</evidence>
<evidence type="ECO:0000313" key="15">
    <source>
        <dbReference type="Proteomes" id="UP000317355"/>
    </source>
</evidence>
<dbReference type="EC" id="2.6.1.62" evidence="13"/>
<dbReference type="PANTHER" id="PTHR42684:SF17">
    <property type="entry name" value="ADENOSYLMETHIONINE-8-AMINO-7-OXONONANOATE AMINOTRANSFERASE"/>
    <property type="match status" value="1"/>
</dbReference>
<dbReference type="InterPro" id="IPR015421">
    <property type="entry name" value="PyrdxlP-dep_Trfase_major"/>
</dbReference>
<feature type="site" description="Participates in the substrate recognition with KAPA and in a stacking interaction with the adenine ring of SAM" evidence="13">
    <location>
        <position position="19"/>
    </location>
</feature>
<keyword evidence="5 13" id="KW-0963">Cytoplasm</keyword>
<evidence type="ECO:0000256" key="2">
    <source>
        <dbReference type="ARBA" id="ARBA00004496"/>
    </source>
</evidence>
<name>A0A558DC43_9GAMM</name>
<comment type="subunit">
    <text evidence="4 13">Homodimer.</text>
</comment>
<feature type="binding site" evidence="13">
    <location>
        <position position="319"/>
    </location>
    <ligand>
        <name>substrate</name>
    </ligand>
</feature>
<comment type="subcellular location">
    <subcellularLocation>
        <location evidence="2 13">Cytoplasm</location>
    </subcellularLocation>
</comment>
<dbReference type="GO" id="GO:0004015">
    <property type="term" value="F:adenosylmethionine-8-amino-7-oxononanoate transaminase activity"/>
    <property type="evidence" value="ECO:0007669"/>
    <property type="project" value="UniProtKB-UniRule"/>
</dbReference>
<feature type="binding site" evidence="13">
    <location>
        <position position="414"/>
    </location>
    <ligand>
        <name>substrate</name>
    </ligand>
</feature>
<dbReference type="Gene3D" id="3.40.640.10">
    <property type="entry name" value="Type I PLP-dependent aspartate aminotransferase-like (Major domain)"/>
    <property type="match status" value="1"/>
</dbReference>
<feature type="binding site" evidence="13">
    <location>
        <begin position="320"/>
        <end position="321"/>
    </location>
    <ligand>
        <name>pyridoxal 5'-phosphate</name>
        <dbReference type="ChEBI" id="CHEBI:597326"/>
    </ligand>
</feature>
<gene>
    <name evidence="13" type="primary">bioA</name>
    <name evidence="14" type="ORF">FHK82_04215</name>
</gene>
<keyword evidence="9 13" id="KW-0093">Biotin biosynthesis</keyword>
<dbReference type="GO" id="GO:0009102">
    <property type="term" value="P:biotin biosynthetic process"/>
    <property type="evidence" value="ECO:0007669"/>
    <property type="project" value="UniProtKB-UniRule"/>
</dbReference>
<accession>A0A558DC43</accession>
<sequence length="450" mass="50784">MSSNQIISERDLSVLWHPCTQMKDHEWLPMIPIKRGEGVWLEDFDGKRYIDAVSSWWVNLFGHANPRINAALKSQVDCLEHVMLAGFSHEPAIQLAEQLVEITPAGLDRCFYVDNGSSAVEAALKMSYHSWRNQGHKGKHHFVTLSNSYHGETLGALAVGDVSLYKETYEPLLMEVFTAPSPDCYERESGESWEDYSTRQFAEMEQLLATHGDEISAVIVEPLVQCAGGMRMYHPVYLTLLRKACDRYQIHLIADEIAVGFGRTGSMFACEQASITPDFLCLSKGLTAGYLPLSVVMTSEQTYRNFYDDYENLTAFLHSHSYTGNPLGCAVALASLNIFRDDNIIENNRNLAQVMSEATAHLVDHPHVAEVRQHGMILAIEMVKEKKNRVPYDWQERRGLRVYQHALKQGALLRPLGNVTYFMPPYVITPDQIKTLARIATEGIDLATRN</sequence>
<comment type="caution">
    <text evidence="14">The sequence shown here is derived from an EMBL/GenBank/DDBJ whole genome shotgun (WGS) entry which is preliminary data.</text>
</comment>
<dbReference type="EMBL" id="VMRY01000009">
    <property type="protein sequence ID" value="TVT58580.1"/>
    <property type="molecule type" value="Genomic_DNA"/>
</dbReference>
<feature type="modified residue" description="N6-(pyridoxal phosphate)lysine" evidence="13">
    <location>
        <position position="284"/>
    </location>
</feature>
<evidence type="ECO:0000256" key="3">
    <source>
        <dbReference type="ARBA" id="ARBA00005063"/>
    </source>
</evidence>
<feature type="binding site" evidence="13">
    <location>
        <position position="255"/>
    </location>
    <ligand>
        <name>pyridoxal 5'-phosphate</name>
        <dbReference type="ChEBI" id="CHEBI:597326"/>
    </ligand>
</feature>
<evidence type="ECO:0000256" key="5">
    <source>
        <dbReference type="ARBA" id="ARBA00022490"/>
    </source>
</evidence>
<dbReference type="NCBIfam" id="NF004624">
    <property type="entry name" value="PRK05964.1"/>
    <property type="match status" value="1"/>
</dbReference>
<evidence type="ECO:0000256" key="1">
    <source>
        <dbReference type="ARBA" id="ARBA00001933"/>
    </source>
</evidence>
<dbReference type="Gene3D" id="3.90.1150.10">
    <property type="entry name" value="Aspartate Aminotransferase, domain 1"/>
    <property type="match status" value="1"/>
</dbReference>
<evidence type="ECO:0000256" key="6">
    <source>
        <dbReference type="ARBA" id="ARBA00022576"/>
    </source>
</evidence>
<dbReference type="UniPathway" id="UPA00078">
    <property type="reaction ID" value="UER00160"/>
</dbReference>
<dbReference type="NCBIfam" id="TIGR00508">
    <property type="entry name" value="bioA"/>
    <property type="match status" value="1"/>
</dbReference>
<dbReference type="STRING" id="1543721.AAY24_09635"/>